<evidence type="ECO:0000256" key="4">
    <source>
        <dbReference type="ARBA" id="ARBA00022842"/>
    </source>
</evidence>
<protein>
    <recommendedName>
        <fullName evidence="5">Nudix hydrolase domain-containing protein</fullName>
    </recommendedName>
</protein>
<keyword evidence="2" id="KW-0479">Metal-binding</keyword>
<proteinExistence type="predicted"/>
<dbReference type="STRING" id="4537.A0A0E0KXT1"/>
<dbReference type="SUPFAM" id="SSF55811">
    <property type="entry name" value="Nudix"/>
    <property type="match status" value="1"/>
</dbReference>
<dbReference type="eggNOG" id="ENOG502QRSW">
    <property type="taxonomic scope" value="Eukaryota"/>
</dbReference>
<dbReference type="Gene3D" id="3.90.79.10">
    <property type="entry name" value="Nucleoside Triphosphate Pyrophosphohydrolase"/>
    <property type="match status" value="1"/>
</dbReference>
<evidence type="ECO:0000313" key="7">
    <source>
        <dbReference type="Proteomes" id="UP000026962"/>
    </source>
</evidence>
<dbReference type="EnsemblPlants" id="OPUNC05G01150.2">
    <property type="protein sequence ID" value="OPUNC05G01150.2"/>
    <property type="gene ID" value="OPUNC05G01150"/>
</dbReference>
<dbReference type="CDD" id="cd02883">
    <property type="entry name" value="NUDIX_Hydrolase"/>
    <property type="match status" value="1"/>
</dbReference>
<keyword evidence="3" id="KW-0378">Hydrolase</keyword>
<feature type="domain" description="Nudix hydrolase" evidence="5">
    <location>
        <begin position="171"/>
        <end position="336"/>
    </location>
</feature>
<dbReference type="FunFam" id="3.90.79.10:FF:000062">
    <property type="entry name" value="Nudix hydrolase 9"/>
    <property type="match status" value="1"/>
</dbReference>
<dbReference type="PANTHER" id="PTHR31835:SF1">
    <property type="entry name" value="URIDINE DIPHOSPHATE GLUCOSE PYROPHOSPHATASE NUDT22"/>
    <property type="match status" value="1"/>
</dbReference>
<evidence type="ECO:0000256" key="1">
    <source>
        <dbReference type="ARBA" id="ARBA00001946"/>
    </source>
</evidence>
<dbReference type="PROSITE" id="PS51462">
    <property type="entry name" value="NUDIX"/>
    <property type="match status" value="1"/>
</dbReference>
<dbReference type="GO" id="GO:0071242">
    <property type="term" value="P:cellular response to ammonium ion"/>
    <property type="evidence" value="ECO:0007669"/>
    <property type="project" value="EnsemblPlants"/>
</dbReference>
<evidence type="ECO:0000256" key="2">
    <source>
        <dbReference type="ARBA" id="ARBA00022723"/>
    </source>
</evidence>
<reference evidence="6" key="1">
    <citation type="submission" date="2015-04" db="UniProtKB">
        <authorList>
            <consortium name="EnsemblPlants"/>
        </authorList>
    </citation>
    <scope>IDENTIFICATION</scope>
</reference>
<evidence type="ECO:0000259" key="5">
    <source>
        <dbReference type="PROSITE" id="PS51462"/>
    </source>
</evidence>
<accession>A0A0E0KXT1</accession>
<dbReference type="InterPro" id="IPR000086">
    <property type="entry name" value="NUDIX_hydrolase_dom"/>
</dbReference>
<reference evidence="6" key="2">
    <citation type="submission" date="2018-05" db="EMBL/GenBank/DDBJ databases">
        <title>OpunRS2 (Oryza punctata Reference Sequence Version 2).</title>
        <authorList>
            <person name="Zhang J."/>
            <person name="Kudrna D."/>
            <person name="Lee S."/>
            <person name="Talag J."/>
            <person name="Welchert J."/>
            <person name="Wing R.A."/>
        </authorList>
    </citation>
    <scope>NUCLEOTIDE SEQUENCE [LARGE SCALE GENOMIC DNA]</scope>
</reference>
<evidence type="ECO:0000313" key="6">
    <source>
        <dbReference type="EnsemblPlants" id="OPUNC05G01150.2"/>
    </source>
</evidence>
<dbReference type="GO" id="GO:0052751">
    <property type="term" value="F:GDP-mannose hydrolase activity"/>
    <property type="evidence" value="ECO:0007669"/>
    <property type="project" value="EnsemblPlants"/>
</dbReference>
<dbReference type="PANTHER" id="PTHR31835">
    <property type="entry name" value="URIDINE DIPHOSPHATE GLUCOSE PYROPHOSPHATASE"/>
    <property type="match status" value="1"/>
</dbReference>
<dbReference type="AlphaFoldDB" id="A0A0E0KXT1"/>
<name>A0A0E0KXT1_ORYPU</name>
<sequence length="358" mass="39684">MLSAAAACGHRREAPLTAARVEYSPTTRPAAARHLSAASTLLHMASAAAADPGAAYKLLLSCPAGLPRSRVSVKFDQSFDRIPHPDAALEESISEIWNQRLKQNPSSYSGTKFRYGGHAVHYKDEPNKEYCVSLHLGLTDYSTFVGTNLNPLWEKFLVPSEDDSVHCQHMSNPLGNGAIVQTSDEKIIVLQRSYNVGEFPGYFVFPGGHSEPQEIGILAHQTDEKDLGVLNERVSQEMFDGIIREVVEETGVPANSLTEPIFIGISCREMNVRPTAFFFTKCNIDSSGVQELYSRAQHGFESTKMYAVSEEELRGMTDRMPGCHRGGFALYEMMKNDAKKHENEQYAPLRNTTPYAFV</sequence>
<dbReference type="Gramene" id="OPUNC05G01150.2">
    <property type="protein sequence ID" value="OPUNC05G01150.2"/>
    <property type="gene ID" value="OPUNC05G01150"/>
</dbReference>
<organism evidence="6">
    <name type="scientific">Oryza punctata</name>
    <name type="common">Red rice</name>
    <dbReference type="NCBI Taxonomy" id="4537"/>
    <lineage>
        <taxon>Eukaryota</taxon>
        <taxon>Viridiplantae</taxon>
        <taxon>Streptophyta</taxon>
        <taxon>Embryophyta</taxon>
        <taxon>Tracheophyta</taxon>
        <taxon>Spermatophyta</taxon>
        <taxon>Magnoliopsida</taxon>
        <taxon>Liliopsida</taxon>
        <taxon>Poales</taxon>
        <taxon>Poaceae</taxon>
        <taxon>BOP clade</taxon>
        <taxon>Oryzoideae</taxon>
        <taxon>Oryzeae</taxon>
        <taxon>Oryzinae</taxon>
        <taxon>Oryza</taxon>
    </lineage>
</organism>
<dbReference type="OMA" id="LCTDDGQ"/>
<dbReference type="InterPro" id="IPR055295">
    <property type="entry name" value="NUDT22/NUDT9-like"/>
</dbReference>
<dbReference type="InterPro" id="IPR015797">
    <property type="entry name" value="NUDIX_hydrolase-like_dom_sf"/>
</dbReference>
<evidence type="ECO:0000256" key="3">
    <source>
        <dbReference type="ARBA" id="ARBA00022801"/>
    </source>
</evidence>
<dbReference type="Proteomes" id="UP000026962">
    <property type="component" value="Chromosome 5"/>
</dbReference>
<keyword evidence="7" id="KW-1185">Reference proteome</keyword>
<comment type="cofactor">
    <cofactor evidence="1">
        <name>Mg(2+)</name>
        <dbReference type="ChEBI" id="CHEBI:18420"/>
    </cofactor>
</comment>
<dbReference type="GO" id="GO:0046872">
    <property type="term" value="F:metal ion binding"/>
    <property type="evidence" value="ECO:0007669"/>
    <property type="project" value="UniProtKB-KW"/>
</dbReference>
<keyword evidence="4" id="KW-0460">Magnesium</keyword>